<protein>
    <recommendedName>
        <fullName evidence="1">PTHB1 N-terminal domain-containing protein</fullName>
    </recommendedName>
</protein>
<dbReference type="EMBL" id="OB796308">
    <property type="protein sequence ID" value="CAD7433298.1"/>
    <property type="molecule type" value="Genomic_DNA"/>
</dbReference>
<name>A0A7R9HSN6_9NEOP</name>
<feature type="domain" description="PTHB1 N-terminal" evidence="1">
    <location>
        <begin position="106"/>
        <end position="229"/>
    </location>
</feature>
<organism evidence="2">
    <name type="scientific">Timema monikensis</name>
    <dbReference type="NCBI Taxonomy" id="170555"/>
    <lineage>
        <taxon>Eukaryota</taxon>
        <taxon>Metazoa</taxon>
        <taxon>Ecdysozoa</taxon>
        <taxon>Arthropoda</taxon>
        <taxon>Hexapoda</taxon>
        <taxon>Insecta</taxon>
        <taxon>Pterygota</taxon>
        <taxon>Neoptera</taxon>
        <taxon>Polyneoptera</taxon>
        <taxon>Phasmatodea</taxon>
        <taxon>Timematodea</taxon>
        <taxon>Timematoidea</taxon>
        <taxon>Timematidae</taxon>
        <taxon>Timema</taxon>
    </lineage>
</organism>
<sequence>MSLPVSVTRVANSLHTGYLLDVMSLLVSVTRAVNSLHTGYLLDVMSLLVNVTREANSLHTGYLLDVMSLPVSVTRVANSLHTGDLLDVMSLLVSVTREANSLHTGFSQGSQMVQLCVLHPRSVAVYSLVTKSGAAEHGDQNCLVLAYEHYLRRSSFCMVLGPFGGAHSRDFICVQSLDGTLSFFEQETFAFTRFLPGFLLPGILVFLSRTDSFITIASNYNVESYRWQERMGDMMFADDLRV</sequence>
<dbReference type="GO" id="GO:0060271">
    <property type="term" value="P:cilium assembly"/>
    <property type="evidence" value="ECO:0007669"/>
    <property type="project" value="TreeGrafter"/>
</dbReference>
<dbReference type="AlphaFoldDB" id="A0A7R9HSN6"/>
<gene>
    <name evidence="2" type="ORF">TMSB3V08_LOCUS9978</name>
</gene>
<dbReference type="PANTHER" id="PTHR20991:SF0">
    <property type="entry name" value="PROTEIN PTHB1"/>
    <property type="match status" value="1"/>
</dbReference>
<dbReference type="Pfam" id="PF14727">
    <property type="entry name" value="PHTB1_N"/>
    <property type="match status" value="1"/>
</dbReference>
<reference evidence="2" key="1">
    <citation type="submission" date="2020-11" db="EMBL/GenBank/DDBJ databases">
        <authorList>
            <person name="Tran Van P."/>
        </authorList>
    </citation>
    <scope>NUCLEOTIDE SEQUENCE</scope>
</reference>
<dbReference type="GO" id="GO:0034464">
    <property type="term" value="C:BBSome"/>
    <property type="evidence" value="ECO:0007669"/>
    <property type="project" value="InterPro"/>
</dbReference>
<proteinExistence type="predicted"/>
<evidence type="ECO:0000313" key="2">
    <source>
        <dbReference type="EMBL" id="CAD7433298.1"/>
    </source>
</evidence>
<dbReference type="InterPro" id="IPR026511">
    <property type="entry name" value="PTHB1"/>
</dbReference>
<dbReference type="GO" id="GO:0016020">
    <property type="term" value="C:membrane"/>
    <property type="evidence" value="ECO:0007669"/>
    <property type="project" value="TreeGrafter"/>
</dbReference>
<dbReference type="PANTHER" id="PTHR20991">
    <property type="entry name" value="PARATHYROID HORMONE-RESPONSIVE B1 GENE"/>
    <property type="match status" value="1"/>
</dbReference>
<dbReference type="InterPro" id="IPR028073">
    <property type="entry name" value="PHTB1_N_dom"/>
</dbReference>
<evidence type="ECO:0000259" key="1">
    <source>
        <dbReference type="Pfam" id="PF14727"/>
    </source>
</evidence>
<accession>A0A7R9HSN6</accession>